<dbReference type="Proteomes" id="UP000559256">
    <property type="component" value="Unassembled WGS sequence"/>
</dbReference>
<dbReference type="Pfam" id="PF17168">
    <property type="entry name" value="DUF5127"/>
    <property type="match status" value="1"/>
</dbReference>
<dbReference type="EMBL" id="JAACJM010000246">
    <property type="protein sequence ID" value="KAF5335218.1"/>
    <property type="molecule type" value="Genomic_DNA"/>
</dbReference>
<keyword evidence="2" id="KW-1133">Transmembrane helix</keyword>
<dbReference type="InterPro" id="IPR012341">
    <property type="entry name" value="6hp_glycosidase-like_sf"/>
</dbReference>
<comment type="caution">
    <text evidence="5">The sequence shown here is derived from an EMBL/GenBank/DDBJ whole genome shotgun (WGS) entry which is preliminary data.</text>
</comment>
<feature type="compositionally biased region" description="Low complexity" evidence="1">
    <location>
        <begin position="972"/>
        <end position="984"/>
    </location>
</feature>
<dbReference type="OrthoDB" id="3918848at2759"/>
<keyword evidence="6" id="KW-1185">Reference proteome</keyword>
<reference evidence="5 6" key="1">
    <citation type="journal article" date="2020" name="ISME J.">
        <title>Uncovering the hidden diversity of litter-decomposition mechanisms in mushroom-forming fungi.</title>
        <authorList>
            <person name="Floudas D."/>
            <person name="Bentzer J."/>
            <person name="Ahren D."/>
            <person name="Johansson T."/>
            <person name="Persson P."/>
            <person name="Tunlid A."/>
        </authorList>
    </citation>
    <scope>NUCLEOTIDE SEQUENCE [LARGE SCALE GENOMIC DNA]</scope>
    <source>
        <strain evidence="5 6">CBS 291.85</strain>
    </source>
</reference>
<evidence type="ECO:0000256" key="2">
    <source>
        <dbReference type="SAM" id="Phobius"/>
    </source>
</evidence>
<feature type="region of interest" description="Disordered" evidence="1">
    <location>
        <begin position="816"/>
        <end position="842"/>
    </location>
</feature>
<dbReference type="InterPro" id="IPR008928">
    <property type="entry name" value="6-hairpin_glycosidase_sf"/>
</dbReference>
<gene>
    <name evidence="5" type="ORF">D9758_014762</name>
</gene>
<evidence type="ECO:0008006" key="7">
    <source>
        <dbReference type="Google" id="ProtNLM"/>
    </source>
</evidence>
<evidence type="ECO:0000256" key="1">
    <source>
        <dbReference type="SAM" id="MobiDB-lite"/>
    </source>
</evidence>
<dbReference type="AlphaFoldDB" id="A0A8H5FG57"/>
<dbReference type="InterPro" id="IPR033433">
    <property type="entry name" value="GtaA_N"/>
</dbReference>
<dbReference type="SUPFAM" id="SSF48208">
    <property type="entry name" value="Six-hairpin glycosidases"/>
    <property type="match status" value="1"/>
</dbReference>
<dbReference type="InterPro" id="IPR032514">
    <property type="entry name" value="GtaA_central"/>
</dbReference>
<dbReference type="PANTHER" id="PTHR31987:SF1">
    <property type="entry name" value="GLUTAMINASE A"/>
    <property type="match status" value="1"/>
</dbReference>
<feature type="transmembrane region" description="Helical" evidence="2">
    <location>
        <begin position="42"/>
        <end position="61"/>
    </location>
</feature>
<feature type="transmembrane region" description="Helical" evidence="2">
    <location>
        <begin position="12"/>
        <end position="30"/>
    </location>
</feature>
<feature type="region of interest" description="Disordered" evidence="1">
    <location>
        <begin position="1028"/>
        <end position="1059"/>
    </location>
</feature>
<evidence type="ECO:0000259" key="4">
    <source>
        <dbReference type="Pfam" id="PF17168"/>
    </source>
</evidence>
<organism evidence="5 6">
    <name type="scientific">Tetrapyrgos nigripes</name>
    <dbReference type="NCBI Taxonomy" id="182062"/>
    <lineage>
        <taxon>Eukaryota</taxon>
        <taxon>Fungi</taxon>
        <taxon>Dikarya</taxon>
        <taxon>Basidiomycota</taxon>
        <taxon>Agaricomycotina</taxon>
        <taxon>Agaricomycetes</taxon>
        <taxon>Agaricomycetidae</taxon>
        <taxon>Agaricales</taxon>
        <taxon>Marasmiineae</taxon>
        <taxon>Marasmiaceae</taxon>
        <taxon>Tetrapyrgos</taxon>
    </lineage>
</organism>
<dbReference type="PANTHER" id="PTHR31987">
    <property type="entry name" value="GLUTAMINASE A-RELATED"/>
    <property type="match status" value="1"/>
</dbReference>
<keyword evidence="2" id="KW-0472">Membrane</keyword>
<dbReference type="Gene3D" id="1.20.5.510">
    <property type="entry name" value="Single helix bin"/>
    <property type="match status" value="1"/>
</dbReference>
<accession>A0A8H5FG57</accession>
<evidence type="ECO:0000259" key="3">
    <source>
        <dbReference type="Pfam" id="PF16335"/>
    </source>
</evidence>
<dbReference type="GO" id="GO:0005975">
    <property type="term" value="P:carbohydrate metabolic process"/>
    <property type="evidence" value="ECO:0007669"/>
    <property type="project" value="InterPro"/>
</dbReference>
<feature type="region of interest" description="Disordered" evidence="1">
    <location>
        <begin position="920"/>
        <end position="999"/>
    </location>
</feature>
<dbReference type="GO" id="GO:0003824">
    <property type="term" value="F:catalytic activity"/>
    <property type="evidence" value="ECO:0007669"/>
    <property type="project" value="UniProtKB-ARBA"/>
</dbReference>
<feature type="domain" description="Glutaminase A central" evidence="3">
    <location>
        <begin position="401"/>
        <end position="755"/>
    </location>
</feature>
<evidence type="ECO:0000313" key="5">
    <source>
        <dbReference type="EMBL" id="KAF5335218.1"/>
    </source>
</evidence>
<dbReference type="Gene3D" id="1.50.10.10">
    <property type="match status" value="1"/>
</dbReference>
<dbReference type="InterPro" id="IPR052743">
    <property type="entry name" value="Glutaminase_GtaA"/>
</dbReference>
<proteinExistence type="predicted"/>
<name>A0A8H5FG57_9AGAR</name>
<feature type="transmembrane region" description="Helical" evidence="2">
    <location>
        <begin position="781"/>
        <end position="805"/>
    </location>
</feature>
<feature type="domain" description="Glutaminase A N-terminal" evidence="4">
    <location>
        <begin position="169"/>
        <end position="391"/>
    </location>
</feature>
<protein>
    <recommendedName>
        <fullName evidence="7">DUF1793-domain-containing protein</fullName>
    </recommendedName>
</protein>
<keyword evidence="2" id="KW-0812">Transmembrane</keyword>
<evidence type="ECO:0000313" key="6">
    <source>
        <dbReference type="Proteomes" id="UP000559256"/>
    </source>
</evidence>
<dbReference type="Pfam" id="PF16335">
    <property type="entry name" value="GtaA_6_Hairpin"/>
    <property type="match status" value="1"/>
</dbReference>
<sequence>MHEQRGERTPFYTSFLAFTSSLVVVGSTASKPPAMSLGFQNLGLFSLFSVLFLSASLSVSAQNIRPGAIPLAVRSPSLSAWLSGPQAPSAWPQFWTQSRTLGWSGLIRVDGQLYEWLDLAFEGGGLTLNQNPKISTASLQSIQITPTQTIMSYTAGNSTNNNNLGQPLISFNVTFLSPIEPGDAALQSLEFVYVDVDVESLDGQGHDVQVYQDFSGEWLSSDNTSPIKWTTTTSSSGPAVVYHSAQKQAPQSMVTNNEMAEDVTLYHATMQTSGMTFQTGDHHVVRSLFLNSGTLANSQDTAFREISDTFPVFAFSQDLGTTTSTGSSPVVWAVGIVRDRSINYPESGGTQGLSPAWKLRWGSVGEAIQAFLSDSSDALSRSMALDAKILSSSSGGAGGISSQYADIVSLAMRQVFGGLEVTISPSSTSRNDILMFLKDIGISERAQPVEVLYTSWPAMMYVNATWGRYLLQPLLMYEGSSGLYQTSYATPDLAAFMCLQSQTISIIDVLSPLPRQRIPLTHRQLGPNVLRSLDDTSSMLIMAYTHARFSGDGSLIGKYYDVFKTWTDQLVPNALMPNGFSTSDGQSSANMTNLALKAILSIRAMGEMSDAAGNEDDAKKYRDQASGYIQQWVSLATSGAGHLTSTYGDASSWGLMYNLYADKLMGTRLVPDDVYSNQTSFIASRAQNAPSFGLQYDSNADDITKSQWLMFAAATMTNSSTRDTLISQVHAKAVDQKNVGVFPTTYNVNDGSPTTGFRLQAQSIRNIKGDFNSSSKSKSKAGAIAGGVVGGLAFIALVALGVFLWRRRARKGLQGVKSTNAKNGAPDGLDGLSGQPPYPSQTGQIVTPERQILMAEYDIGNNLTSSSPGPGSPYSPPANVYAMYIDSPSTSPSNINLIGAGAYSLGGDTNAAIENQQRNYSSLPPGAALPRPASSHASSVTGNGTGRRSPLVLHNTDSDERPALDGTTRPMSSSSIATTSHSTSMQFSTPQAPPLPSKQPIRLEVGTEVGYGAGAGTGVVASGGGSKAGGTGLGHQVKGSVSSQAAAMQGHEANRNLRDEVELLRREMAEMRSRTEYEPPPGYQ</sequence>